<evidence type="ECO:0000256" key="1">
    <source>
        <dbReference type="SAM" id="Phobius"/>
    </source>
</evidence>
<dbReference type="Proteomes" id="UP000256845">
    <property type="component" value="Unassembled WGS sequence"/>
</dbReference>
<evidence type="ECO:0000313" key="2">
    <source>
        <dbReference type="EMBL" id="RED44122.1"/>
    </source>
</evidence>
<comment type="caution">
    <text evidence="2">The sequence shown here is derived from an EMBL/GenBank/DDBJ whole genome shotgun (WGS) entry which is preliminary data.</text>
</comment>
<evidence type="ECO:0000313" key="3">
    <source>
        <dbReference type="Proteomes" id="UP000256845"/>
    </source>
</evidence>
<reference evidence="2 3" key="1">
    <citation type="submission" date="2018-07" db="EMBL/GenBank/DDBJ databases">
        <title>Genomic Encyclopedia of Type Strains, Phase III (KMG-III): the genomes of soil and plant-associated and newly described type strains.</title>
        <authorList>
            <person name="Whitman W."/>
        </authorList>
    </citation>
    <scope>NUCLEOTIDE SEQUENCE [LARGE SCALE GENOMIC DNA]</scope>
    <source>
        <strain evidence="2 3">CECT 8488</strain>
    </source>
</reference>
<keyword evidence="1" id="KW-0472">Membrane</keyword>
<feature type="transmembrane region" description="Helical" evidence="1">
    <location>
        <begin position="152"/>
        <end position="174"/>
    </location>
</feature>
<gene>
    <name evidence="2" type="ORF">DFP90_11725</name>
</gene>
<dbReference type="AlphaFoldDB" id="A0A3D9H3T6"/>
<evidence type="ECO:0008006" key="4">
    <source>
        <dbReference type="Google" id="ProtNLM"/>
    </source>
</evidence>
<keyword evidence="1" id="KW-0812">Transmembrane</keyword>
<organism evidence="2 3">
    <name type="scientific">Aestuariispira insulae</name>
    <dbReference type="NCBI Taxonomy" id="1461337"/>
    <lineage>
        <taxon>Bacteria</taxon>
        <taxon>Pseudomonadati</taxon>
        <taxon>Pseudomonadota</taxon>
        <taxon>Alphaproteobacteria</taxon>
        <taxon>Rhodospirillales</taxon>
        <taxon>Kiloniellaceae</taxon>
        <taxon>Aestuariispira</taxon>
    </lineage>
</organism>
<dbReference type="EMBL" id="QRDW01000017">
    <property type="protein sequence ID" value="RED44122.1"/>
    <property type="molecule type" value="Genomic_DNA"/>
</dbReference>
<feature type="transmembrane region" description="Helical" evidence="1">
    <location>
        <begin position="68"/>
        <end position="95"/>
    </location>
</feature>
<feature type="transmembrane region" description="Helical" evidence="1">
    <location>
        <begin position="180"/>
        <end position="199"/>
    </location>
</feature>
<dbReference type="RefSeq" id="WP_115939353.1">
    <property type="nucleotide sequence ID" value="NZ_QRDW01000017.1"/>
</dbReference>
<accession>A0A3D9H3T6</accession>
<protein>
    <recommendedName>
        <fullName evidence="4">TrbL/VirB6 plasmid conjugal transfer protein</fullName>
    </recommendedName>
</protein>
<feature type="transmembrane region" description="Helical" evidence="1">
    <location>
        <begin position="220"/>
        <end position="241"/>
    </location>
</feature>
<name>A0A3D9H3T6_9PROT</name>
<sequence>MECTFPDVFAVLDNAVMHVLQASFTVVGGTFSILLMGFFLLFFFYNLIKFSMNQMSGGDFTFKLVHEIGIYLLMSVLLGGGAIASYTAIDVFGLVRDTGPFIASKVLAGTEYSTEDVTGFSGLVCVIEYNFRANIFGALGDMMADLSILDSLQLVIGAIFLCLIYVVLCLMMIVTIFSAYFRSVAGGVLFPVSMVLFMIPSTRSTLSNNIRVVLDSSLRMMLCLIYASIILFMVQEMFVYFGNPKNGVAVIYGAGFSQALISGFLMVITYSSFVTVSGEILNSFGQTTNMSIMDLINPMRWLGKK</sequence>
<feature type="transmembrane region" description="Helical" evidence="1">
    <location>
        <begin position="24"/>
        <end position="48"/>
    </location>
</feature>
<keyword evidence="1" id="KW-1133">Transmembrane helix</keyword>
<feature type="transmembrane region" description="Helical" evidence="1">
    <location>
        <begin position="247"/>
        <end position="268"/>
    </location>
</feature>
<proteinExistence type="predicted"/>
<keyword evidence="3" id="KW-1185">Reference proteome</keyword>